<dbReference type="InterPro" id="IPR015797">
    <property type="entry name" value="NUDIX_hydrolase-like_dom_sf"/>
</dbReference>
<accession>A0A7X1E9Q2</accession>
<evidence type="ECO:0000313" key="2">
    <source>
        <dbReference type="EMBL" id="MBC2607669.1"/>
    </source>
</evidence>
<comment type="caution">
    <text evidence="2">The sequence shown here is derived from an EMBL/GenBank/DDBJ whole genome shotgun (WGS) entry which is preliminary data.</text>
</comment>
<dbReference type="Proteomes" id="UP000526501">
    <property type="component" value="Unassembled WGS sequence"/>
</dbReference>
<dbReference type="Gene3D" id="3.90.79.10">
    <property type="entry name" value="Nucleoside Triphosphate Pyrophosphohydrolase"/>
    <property type="match status" value="1"/>
</dbReference>
<dbReference type="Pfam" id="PF00293">
    <property type="entry name" value="NUDIX"/>
    <property type="match status" value="1"/>
</dbReference>
<keyword evidence="3" id="KW-1185">Reference proteome</keyword>
<dbReference type="CDD" id="cd03673">
    <property type="entry name" value="NUDIX_Ap6A_hydrolase"/>
    <property type="match status" value="1"/>
</dbReference>
<gene>
    <name evidence="2" type="ORF">H5P27_16570</name>
</gene>
<dbReference type="PROSITE" id="PS51462">
    <property type="entry name" value="NUDIX"/>
    <property type="match status" value="1"/>
</dbReference>
<reference evidence="2 3" key="1">
    <citation type="submission" date="2020-07" db="EMBL/GenBank/DDBJ databases">
        <authorList>
            <person name="Feng X."/>
        </authorList>
    </citation>
    <scope>NUCLEOTIDE SEQUENCE [LARGE SCALE GENOMIC DNA]</scope>
    <source>
        <strain evidence="2 3">JCM23202</strain>
    </source>
</reference>
<name>A0A7X1E9Q2_9BACT</name>
<dbReference type="AlphaFoldDB" id="A0A7X1E9Q2"/>
<organism evidence="2 3">
    <name type="scientific">Pelagicoccus albus</name>
    <dbReference type="NCBI Taxonomy" id="415222"/>
    <lineage>
        <taxon>Bacteria</taxon>
        <taxon>Pseudomonadati</taxon>
        <taxon>Verrucomicrobiota</taxon>
        <taxon>Opitutia</taxon>
        <taxon>Puniceicoccales</taxon>
        <taxon>Pelagicoccaceae</taxon>
        <taxon>Pelagicoccus</taxon>
    </lineage>
</organism>
<dbReference type="EMBL" id="JACHVC010000013">
    <property type="protein sequence ID" value="MBC2607669.1"/>
    <property type="molecule type" value="Genomic_DNA"/>
</dbReference>
<evidence type="ECO:0000259" key="1">
    <source>
        <dbReference type="PROSITE" id="PS51462"/>
    </source>
</evidence>
<dbReference type="SUPFAM" id="SSF55811">
    <property type="entry name" value="Nudix"/>
    <property type="match status" value="1"/>
</dbReference>
<feature type="domain" description="Nudix hydrolase" evidence="1">
    <location>
        <begin position="5"/>
        <end position="139"/>
    </location>
</feature>
<dbReference type="InterPro" id="IPR000086">
    <property type="entry name" value="NUDIX_hydrolase_dom"/>
</dbReference>
<proteinExistence type="predicted"/>
<sequence>MLNLPVIEAAGGLTIDNSDRVLFIFKNGRWDLPKGIVEKGKSTSQTALSEVSEETGQPLDTLTVVGELIPTSHISKYAKKKWLKRTQWFLIRCSNSNSPLEPQTAEGIEHCVWIPIWELERPLSNCPSRIQYLVSFWKKLRKIRSK</sequence>
<dbReference type="RefSeq" id="WP_185661540.1">
    <property type="nucleotide sequence ID" value="NZ_CAWPOO010000013.1"/>
</dbReference>
<protein>
    <submittedName>
        <fullName evidence="2">NUDIX domain-containing protein</fullName>
    </submittedName>
</protein>
<evidence type="ECO:0000313" key="3">
    <source>
        <dbReference type="Proteomes" id="UP000526501"/>
    </source>
</evidence>